<dbReference type="Gene3D" id="3.30.70.270">
    <property type="match status" value="1"/>
</dbReference>
<dbReference type="Gene3D" id="3.30.420.10">
    <property type="entry name" value="Ribonuclease H-like superfamily/Ribonuclease H"/>
    <property type="match status" value="2"/>
</dbReference>
<dbReference type="PROSITE" id="PS50994">
    <property type="entry name" value="INTEGRASE"/>
    <property type="match status" value="1"/>
</dbReference>
<reference evidence="3" key="1">
    <citation type="submission" date="2025-08" db="UniProtKB">
        <authorList>
            <consortium name="RefSeq"/>
        </authorList>
    </citation>
    <scope>IDENTIFICATION</scope>
    <source>
        <tissue evidence="3">Leaves</tissue>
    </source>
</reference>
<dbReference type="InterPro" id="IPR043128">
    <property type="entry name" value="Rev_trsase/Diguanyl_cyclase"/>
</dbReference>
<evidence type="ECO:0000313" key="3">
    <source>
        <dbReference type="RefSeq" id="XP_071906225.1"/>
    </source>
</evidence>
<evidence type="ECO:0000313" key="2">
    <source>
        <dbReference type="Proteomes" id="UP001652660"/>
    </source>
</evidence>
<evidence type="ECO:0000259" key="1">
    <source>
        <dbReference type="PROSITE" id="PS50994"/>
    </source>
</evidence>
<dbReference type="PANTHER" id="PTHR48475">
    <property type="entry name" value="RIBONUCLEASE H"/>
    <property type="match status" value="1"/>
</dbReference>
<dbReference type="InterPro" id="IPR036397">
    <property type="entry name" value="RNaseH_sf"/>
</dbReference>
<accession>A0ABM4UG05</accession>
<protein>
    <recommendedName>
        <fullName evidence="1">Integrase catalytic domain-containing protein</fullName>
    </recommendedName>
</protein>
<dbReference type="InterPro" id="IPR001584">
    <property type="entry name" value="Integrase_cat-core"/>
</dbReference>
<gene>
    <name evidence="3" type="primary">LOC140007374</name>
</gene>
<dbReference type="InterPro" id="IPR002156">
    <property type="entry name" value="RNaseH_domain"/>
</dbReference>
<dbReference type="Gene3D" id="3.10.10.10">
    <property type="entry name" value="HIV Type 1 Reverse Transcriptase, subunit A, domain 1"/>
    <property type="match status" value="1"/>
</dbReference>
<dbReference type="CDD" id="cd09279">
    <property type="entry name" value="RNase_HI_like"/>
    <property type="match status" value="1"/>
</dbReference>
<dbReference type="SUPFAM" id="SSF53098">
    <property type="entry name" value="Ribonuclease H-like"/>
    <property type="match status" value="1"/>
</dbReference>
<keyword evidence="2" id="KW-1185">Reference proteome</keyword>
<dbReference type="RefSeq" id="XP_071906225.1">
    <property type="nucleotide sequence ID" value="XM_072050124.1"/>
</dbReference>
<dbReference type="SUPFAM" id="SSF56672">
    <property type="entry name" value="DNA/RNA polymerases"/>
    <property type="match status" value="1"/>
</dbReference>
<dbReference type="InterPro" id="IPR012337">
    <property type="entry name" value="RNaseH-like_sf"/>
</dbReference>
<dbReference type="InterPro" id="IPR043502">
    <property type="entry name" value="DNA/RNA_pol_sf"/>
</dbReference>
<organism evidence="2 3">
    <name type="scientific">Coffea arabica</name>
    <name type="common">Arabian coffee</name>
    <dbReference type="NCBI Taxonomy" id="13443"/>
    <lineage>
        <taxon>Eukaryota</taxon>
        <taxon>Viridiplantae</taxon>
        <taxon>Streptophyta</taxon>
        <taxon>Embryophyta</taxon>
        <taxon>Tracheophyta</taxon>
        <taxon>Spermatophyta</taxon>
        <taxon>Magnoliopsida</taxon>
        <taxon>eudicotyledons</taxon>
        <taxon>Gunneridae</taxon>
        <taxon>Pentapetalae</taxon>
        <taxon>asterids</taxon>
        <taxon>lamiids</taxon>
        <taxon>Gentianales</taxon>
        <taxon>Rubiaceae</taxon>
        <taxon>Ixoroideae</taxon>
        <taxon>Gardenieae complex</taxon>
        <taxon>Bertiereae - Coffeeae clade</taxon>
        <taxon>Coffeeae</taxon>
        <taxon>Coffea</taxon>
    </lineage>
</organism>
<feature type="domain" description="Integrase catalytic" evidence="1">
    <location>
        <begin position="226"/>
        <end position="397"/>
    </location>
</feature>
<dbReference type="Pfam" id="PF00665">
    <property type="entry name" value="rve"/>
    <property type="match status" value="1"/>
</dbReference>
<sequence length="485" mass="55320">MIREVQYPTWLSNSVMVKKDKGAWRMCVDFTDLNKVCPKDCYPLPRIDALVDSAMGYEILCFLDAFKGEGSGAGLLLEDPQGEMCSYALRFDFAASNNETEYEAVIVGLQLTCKLGARHVLVNSDSQLIVCQILGEYETREEVMRRYLSKVHQLAAHFESFEIQKISRSQNRRANTLSRLASTSFSDLNKTVLVEVLTEPSYAENVVYPVLLGNTWMGPLIRFLGHGELPKDRTEARKLQRKASRYALWQNLLYKRAPGSFAYAVVAIDYFTKWVETEPLRSITDLAVQKFFWKSVVCRFDLPRVIISDNSRQFADHPFKRWCENLGITQHFTSVGHPQANGQTENFNRTLLHGLKTRLHQAGTSWVDELPSVLWSYRTTPRSATQETPFYLTYGSEAVVPTEFITPNPRMAAFAAQLNEEERRVDLNFAEEKRDVAATKVALYKNILTSYYNARGKHLQFNSGDLVLRKNSVSRTESQGKLTPK</sequence>
<dbReference type="PANTHER" id="PTHR48475:SF2">
    <property type="entry name" value="RIBONUCLEASE H"/>
    <property type="match status" value="1"/>
</dbReference>
<dbReference type="GeneID" id="140007374"/>
<dbReference type="Pfam" id="PF13456">
    <property type="entry name" value="RVT_3"/>
    <property type="match status" value="1"/>
</dbReference>
<name>A0ABM4UG05_COFAR</name>
<proteinExistence type="predicted"/>
<dbReference type="Proteomes" id="UP001652660">
    <property type="component" value="Chromosome 5c"/>
</dbReference>